<accession>A0A812K9F0</accession>
<protein>
    <submittedName>
        <fullName evidence="2">Uncharacterized protein</fullName>
    </submittedName>
</protein>
<dbReference type="SUPFAM" id="SSF103473">
    <property type="entry name" value="MFS general substrate transporter"/>
    <property type="match status" value="1"/>
</dbReference>
<feature type="transmembrane region" description="Helical" evidence="1">
    <location>
        <begin position="141"/>
        <end position="161"/>
    </location>
</feature>
<organism evidence="2 3">
    <name type="scientific">Symbiodinium pilosum</name>
    <name type="common">Dinoflagellate</name>
    <dbReference type="NCBI Taxonomy" id="2952"/>
    <lineage>
        <taxon>Eukaryota</taxon>
        <taxon>Sar</taxon>
        <taxon>Alveolata</taxon>
        <taxon>Dinophyceae</taxon>
        <taxon>Suessiales</taxon>
        <taxon>Symbiodiniaceae</taxon>
        <taxon>Symbiodinium</taxon>
    </lineage>
</organism>
<feature type="transmembrane region" description="Helical" evidence="1">
    <location>
        <begin position="256"/>
        <end position="277"/>
    </location>
</feature>
<dbReference type="OrthoDB" id="10423998at2759"/>
<dbReference type="InterPro" id="IPR036259">
    <property type="entry name" value="MFS_trans_sf"/>
</dbReference>
<feature type="transmembrane region" description="Helical" evidence="1">
    <location>
        <begin position="84"/>
        <end position="104"/>
    </location>
</feature>
<reference evidence="2" key="1">
    <citation type="submission" date="2021-02" db="EMBL/GenBank/DDBJ databases">
        <authorList>
            <person name="Dougan E. K."/>
            <person name="Rhodes N."/>
            <person name="Thang M."/>
            <person name="Chan C."/>
        </authorList>
    </citation>
    <scope>NUCLEOTIDE SEQUENCE</scope>
</reference>
<feature type="transmembrane region" description="Helical" evidence="1">
    <location>
        <begin position="173"/>
        <end position="193"/>
    </location>
</feature>
<keyword evidence="1" id="KW-1133">Transmembrane helix</keyword>
<keyword evidence="3" id="KW-1185">Reference proteome</keyword>
<dbReference type="AlphaFoldDB" id="A0A812K9F0"/>
<evidence type="ECO:0000256" key="1">
    <source>
        <dbReference type="SAM" id="Phobius"/>
    </source>
</evidence>
<keyword evidence="1" id="KW-0812">Transmembrane</keyword>
<feature type="transmembrane region" description="Helical" evidence="1">
    <location>
        <begin position="214"/>
        <end position="236"/>
    </location>
</feature>
<feature type="transmembrane region" description="Helical" evidence="1">
    <location>
        <begin position="59"/>
        <end position="78"/>
    </location>
</feature>
<keyword evidence="1" id="KW-0472">Membrane</keyword>
<evidence type="ECO:0000313" key="2">
    <source>
        <dbReference type="EMBL" id="CAE7218917.1"/>
    </source>
</evidence>
<sequence length="453" mass="47785">MVMHGCGGALIVAAPQYIVNSGIGSAGGAGIVASSFGLGLVTANLAAFQLGKFWPHWSMFLLSAALGLAGVASGALLTVQGKPFAGLVSATFFVGFAQSMHVVARTFYQAEVVKEQLAGHAETAEATPMLKETRGTQEGQAFMSGWVSASNILGIAGAAFATAVVDCTSATNLGLLCTTGISLYTFLIILLFATASASSPKTESTALQEAWLRFLIPLIGAESGLHTSLVGHVAFMSQMLGIQFHCMQGVGFYVQGASLLGIGCGLCAGAAIALSIVHAPECPSRKRSFMNGSRFFNSLADVLLPLIVGSSLASLGIWFVGSSLALFTLCSVAAALFFFQCANSTPQPDVRVPTMDFVIPLKSAGPFMRTVLEAIHMNYAPRQIYIICQEEVRDTISGKMVEWRLPSDKVAFVNEETYFQRVSKGLSRENLKATFKGVGSGDFGYWAAVEDFI</sequence>
<gene>
    <name evidence="2" type="ORF">SPIL2461_LOCUS2786</name>
</gene>
<evidence type="ECO:0000313" key="3">
    <source>
        <dbReference type="Proteomes" id="UP000649617"/>
    </source>
</evidence>
<name>A0A812K9F0_SYMPI</name>
<comment type="caution">
    <text evidence="2">The sequence shown here is derived from an EMBL/GenBank/DDBJ whole genome shotgun (WGS) entry which is preliminary data.</text>
</comment>
<dbReference type="EMBL" id="CAJNIZ010003127">
    <property type="protein sequence ID" value="CAE7218917.1"/>
    <property type="molecule type" value="Genomic_DNA"/>
</dbReference>
<feature type="transmembrane region" description="Helical" evidence="1">
    <location>
        <begin position="324"/>
        <end position="342"/>
    </location>
</feature>
<feature type="transmembrane region" description="Helical" evidence="1">
    <location>
        <begin position="26"/>
        <end position="47"/>
    </location>
</feature>
<proteinExistence type="predicted"/>
<dbReference type="Proteomes" id="UP000649617">
    <property type="component" value="Unassembled WGS sequence"/>
</dbReference>